<gene>
    <name evidence="2" type="ORF">SHALO_1496</name>
</gene>
<organism evidence="2 3">
    <name type="scientific">Sulfurospirillum halorespirans DSM 13726</name>
    <dbReference type="NCBI Taxonomy" id="1193502"/>
    <lineage>
        <taxon>Bacteria</taxon>
        <taxon>Pseudomonadati</taxon>
        <taxon>Campylobacterota</taxon>
        <taxon>Epsilonproteobacteria</taxon>
        <taxon>Campylobacterales</taxon>
        <taxon>Sulfurospirillaceae</taxon>
        <taxon>Sulfurospirillum</taxon>
    </lineage>
</organism>
<evidence type="ECO:0000256" key="1">
    <source>
        <dbReference type="SAM" id="Phobius"/>
    </source>
</evidence>
<dbReference type="STRING" id="1193502.SHALO_1496"/>
<keyword evidence="1" id="KW-1133">Transmembrane helix</keyword>
<keyword evidence="1" id="KW-0812">Transmembrane</keyword>
<feature type="transmembrane region" description="Helical" evidence="1">
    <location>
        <begin position="40"/>
        <end position="60"/>
    </location>
</feature>
<evidence type="ECO:0000313" key="3">
    <source>
        <dbReference type="Proteomes" id="UP000094609"/>
    </source>
</evidence>
<dbReference type="Proteomes" id="UP000094609">
    <property type="component" value="Chromosome"/>
</dbReference>
<keyword evidence="3" id="KW-1185">Reference proteome</keyword>
<evidence type="ECO:0000313" key="2">
    <source>
        <dbReference type="EMBL" id="AOO65271.1"/>
    </source>
</evidence>
<dbReference type="AlphaFoldDB" id="A0A1D7TJT9"/>
<proteinExistence type="predicted"/>
<dbReference type="PATRIC" id="fig|1193502.14.peg.1518"/>
<keyword evidence="1" id="KW-0472">Membrane</keyword>
<dbReference type="RefSeq" id="WP_025344666.1">
    <property type="nucleotide sequence ID" value="NZ_CP017111.1"/>
</dbReference>
<name>A0A1D7TJT9_9BACT</name>
<protein>
    <submittedName>
        <fullName evidence="2">Tetrachloroethene reductive dehalogenase membrane anchor PceB</fullName>
    </submittedName>
</protein>
<dbReference type="EMBL" id="CP017111">
    <property type="protein sequence ID" value="AOO65271.1"/>
    <property type="molecule type" value="Genomic_DNA"/>
</dbReference>
<dbReference type="KEGG" id="shal:SHALO_1496"/>
<sequence length="74" mass="8354">MKLLNILNYKALGLSLLYLALILVTFQISMGSYGEDEPQAGSILMVAGLIFSIIGVFLLMKFKPTYILWEKLKR</sequence>
<accession>A0A1D7TJT9</accession>
<feature type="transmembrane region" description="Helical" evidence="1">
    <location>
        <begin position="12"/>
        <end position="34"/>
    </location>
</feature>
<reference evidence="3" key="1">
    <citation type="submission" date="2016-08" db="EMBL/GenBank/DDBJ databases">
        <title>Complete genome sequence of the organohalide-respiring Epsilonproteobacterium Sulfurospirillum halorespirans.</title>
        <authorList>
            <person name="Goris T."/>
            <person name="Zimmermann J."/>
            <person name="Schenz B."/>
            <person name="Lemos M."/>
            <person name="Hackermueller J."/>
            <person name="Diekert G."/>
        </authorList>
    </citation>
    <scope>NUCLEOTIDE SEQUENCE [LARGE SCALE GENOMIC DNA]</scope>
    <source>
        <strain>DSM 13726</strain>
        <strain evidence="3">PCE-M2</strain>
    </source>
</reference>